<dbReference type="EMBL" id="JAEKNQ010000050">
    <property type="protein sequence ID" value="MBJ7604040.1"/>
    <property type="molecule type" value="Genomic_DNA"/>
</dbReference>
<dbReference type="InterPro" id="IPR051201">
    <property type="entry name" value="Chloro_Bact_Ser_Proteases"/>
</dbReference>
<organism evidence="5 6">
    <name type="scientific">Candidatus Dormiibacter inghamiae</name>
    <dbReference type="NCBI Taxonomy" id="3127013"/>
    <lineage>
        <taxon>Bacteria</taxon>
        <taxon>Bacillati</taxon>
        <taxon>Candidatus Dormiibacterota</taxon>
        <taxon>Candidatus Dormibacteria</taxon>
        <taxon>Candidatus Dormibacterales</taxon>
        <taxon>Candidatus Dormibacteraceae</taxon>
        <taxon>Candidatus Dormiibacter</taxon>
    </lineage>
</organism>
<dbReference type="SMART" id="SM00228">
    <property type="entry name" value="PDZ"/>
    <property type="match status" value="1"/>
</dbReference>
<protein>
    <submittedName>
        <fullName evidence="5">Trypsin-like peptidase domain-containing protein</fullName>
    </submittedName>
</protein>
<accession>A0A934N7U0</accession>
<dbReference type="CDD" id="cd06779">
    <property type="entry name" value="cpPDZ_Deg_HtrA-like"/>
    <property type="match status" value="1"/>
</dbReference>
<dbReference type="PANTHER" id="PTHR43343:SF3">
    <property type="entry name" value="PROTEASE DO-LIKE 8, CHLOROPLASTIC"/>
    <property type="match status" value="1"/>
</dbReference>
<evidence type="ECO:0000256" key="3">
    <source>
        <dbReference type="SAM" id="MobiDB-lite"/>
    </source>
</evidence>
<feature type="region of interest" description="Disordered" evidence="3">
    <location>
        <begin position="36"/>
        <end position="72"/>
    </location>
</feature>
<dbReference type="SUPFAM" id="SSF50156">
    <property type="entry name" value="PDZ domain-like"/>
    <property type="match status" value="1"/>
</dbReference>
<feature type="domain" description="PDZ" evidence="4">
    <location>
        <begin position="298"/>
        <end position="354"/>
    </location>
</feature>
<dbReference type="Gene3D" id="2.30.42.10">
    <property type="match status" value="1"/>
</dbReference>
<feature type="compositionally biased region" description="Gly residues" evidence="3">
    <location>
        <begin position="53"/>
        <end position="70"/>
    </location>
</feature>
<dbReference type="Proteomes" id="UP000620075">
    <property type="component" value="Unassembled WGS sequence"/>
</dbReference>
<name>A0A934N7U0_9BACT</name>
<keyword evidence="2" id="KW-0378">Hydrolase</keyword>
<dbReference type="Pfam" id="PF13365">
    <property type="entry name" value="Trypsin_2"/>
    <property type="match status" value="1"/>
</dbReference>
<dbReference type="Gene3D" id="2.40.10.120">
    <property type="match status" value="1"/>
</dbReference>
<keyword evidence="1" id="KW-0645">Protease</keyword>
<dbReference type="PROSITE" id="PS50106">
    <property type="entry name" value="PDZ"/>
    <property type="match status" value="1"/>
</dbReference>
<comment type="caution">
    <text evidence="5">The sequence shown here is derived from an EMBL/GenBank/DDBJ whole genome shotgun (WGS) entry which is preliminary data.</text>
</comment>
<dbReference type="SUPFAM" id="SSF50494">
    <property type="entry name" value="Trypsin-like serine proteases"/>
    <property type="match status" value="1"/>
</dbReference>
<evidence type="ECO:0000256" key="1">
    <source>
        <dbReference type="ARBA" id="ARBA00022670"/>
    </source>
</evidence>
<dbReference type="GO" id="GO:0006508">
    <property type="term" value="P:proteolysis"/>
    <property type="evidence" value="ECO:0007669"/>
    <property type="project" value="UniProtKB-KW"/>
</dbReference>
<evidence type="ECO:0000259" key="4">
    <source>
        <dbReference type="PROSITE" id="PS50106"/>
    </source>
</evidence>
<dbReference type="RefSeq" id="WP_338180996.1">
    <property type="nucleotide sequence ID" value="NZ_JAEKNQ010000050.1"/>
</dbReference>
<reference evidence="5 6" key="1">
    <citation type="submission" date="2020-10" db="EMBL/GenBank/DDBJ databases">
        <title>Ca. Dormibacterota MAGs.</title>
        <authorList>
            <person name="Montgomery K."/>
        </authorList>
    </citation>
    <scope>NUCLEOTIDE SEQUENCE [LARGE SCALE GENOMIC DNA]</scope>
    <source>
        <strain evidence="5">SC8811_S16_3</strain>
    </source>
</reference>
<sequence>MAGIYGLAFLAAGVVAGIGLSGGVLPGLTAGSASGVHIQPQLPRPIGPDQGTAGRGSAGSGSQGSAGGGSTSQVLNPQAVAAKVDPAVVDINTVLTSAGGRSGAAAGTGMLVTSSGEVLTNNHVIQGATSIRVTVPSQARSYTATVMGEDPTADVALLKLQGASGLSTVRLADSSTVSVGQQVVAIGNALGQGGTPTATQGAITGLNQSITVTDDNGQDRQLSGLLESDASISPGDSGGPLVNASGQVLGMVTAGSVQGRGQQASTDGYAVPSNAAVSVIHQIESGSASSSVIIGVPGYLGVFVQNLDASSAARLGVSTGVLVTDVVQGSAAAKAGLGPDAVITAIDGTAVKSVDALGQALHGHKPGQQVRVGWTDQRGSHSQRVTLDSGPPA</sequence>
<dbReference type="PROSITE" id="PS00135">
    <property type="entry name" value="TRYPSIN_SER"/>
    <property type="match status" value="1"/>
</dbReference>
<evidence type="ECO:0000313" key="5">
    <source>
        <dbReference type="EMBL" id="MBJ7604040.1"/>
    </source>
</evidence>
<dbReference type="PANTHER" id="PTHR43343">
    <property type="entry name" value="PEPTIDASE S12"/>
    <property type="match status" value="1"/>
</dbReference>
<proteinExistence type="predicted"/>
<dbReference type="InterPro" id="IPR033116">
    <property type="entry name" value="TRYPSIN_SER"/>
</dbReference>
<evidence type="ECO:0000256" key="2">
    <source>
        <dbReference type="ARBA" id="ARBA00022801"/>
    </source>
</evidence>
<evidence type="ECO:0000313" key="6">
    <source>
        <dbReference type="Proteomes" id="UP000620075"/>
    </source>
</evidence>
<dbReference type="InterPro" id="IPR036034">
    <property type="entry name" value="PDZ_sf"/>
</dbReference>
<dbReference type="InterPro" id="IPR001478">
    <property type="entry name" value="PDZ"/>
</dbReference>
<dbReference type="AlphaFoldDB" id="A0A934N7U0"/>
<dbReference type="InterPro" id="IPR001940">
    <property type="entry name" value="Peptidase_S1C"/>
</dbReference>
<dbReference type="Pfam" id="PF13180">
    <property type="entry name" value="PDZ_2"/>
    <property type="match status" value="1"/>
</dbReference>
<dbReference type="PRINTS" id="PR00834">
    <property type="entry name" value="PROTEASES2C"/>
</dbReference>
<gene>
    <name evidence="5" type="ORF">JF888_12735</name>
</gene>
<dbReference type="InterPro" id="IPR009003">
    <property type="entry name" value="Peptidase_S1_PA"/>
</dbReference>
<dbReference type="GO" id="GO:0004252">
    <property type="term" value="F:serine-type endopeptidase activity"/>
    <property type="evidence" value="ECO:0007669"/>
    <property type="project" value="InterPro"/>
</dbReference>